<dbReference type="AlphaFoldDB" id="A0A1V2UDC4"/>
<evidence type="ECO:0000313" key="1">
    <source>
        <dbReference type="EMBL" id="ONN41291.1"/>
    </source>
</evidence>
<reference evidence="1 2" key="1">
    <citation type="submission" date="2016-12" db="EMBL/GenBank/DDBJ databases">
        <authorList>
            <person name="Song W.-J."/>
            <person name="Kurnit D.M."/>
        </authorList>
    </citation>
    <scope>NUCLEOTIDE SEQUENCE [LARGE SCALE GENOMIC DNA]</scope>
    <source>
        <strain evidence="1 2">CGB1038-1_S1</strain>
    </source>
</reference>
<dbReference type="EMBL" id="MSTR01000015">
    <property type="protein sequence ID" value="ONN41291.1"/>
    <property type="molecule type" value="Genomic_DNA"/>
</dbReference>
<name>A0A1V2UDC4_ENTMU</name>
<evidence type="ECO:0000313" key="2">
    <source>
        <dbReference type="Proteomes" id="UP000189299"/>
    </source>
</evidence>
<sequence>MDTDKMYILLFGMDDQRILFYQDVISRKVKLKRFPSLTESSSSAYVIERYNKGVHELIVSKVSEKKLETVEELQEFEKEWPSLLSEEYKHLPHWKRYWLSMQWNPKNRLLNIFKKVVTERKLFVEKGALYYRNKYKDKKSFNKHIERWCKNGIDIAIYCPNVRIYFVLDKLNMHNISKKNCYGHYESDYTCKELRYIFRHWDELKEKVVFFENKKIVKAPWIRGKYVKEWQKYSEIRKRRFTWNLNKQACKSMENIKSSTFLTRERAHEHKNLQSLLKEAIGKQNNVSEQKRASARRQRALTI</sequence>
<dbReference type="Proteomes" id="UP000189299">
    <property type="component" value="Unassembled WGS sequence"/>
</dbReference>
<accession>A0A1V2UDC4</accession>
<proteinExistence type="predicted"/>
<comment type="caution">
    <text evidence="1">The sequence shown here is derived from an EMBL/GenBank/DDBJ whole genome shotgun (WGS) entry which is preliminary data.</text>
</comment>
<dbReference type="OrthoDB" id="2195301at2"/>
<protein>
    <submittedName>
        <fullName evidence="1">Uncharacterized protein</fullName>
    </submittedName>
</protein>
<organism evidence="1 2">
    <name type="scientific">Enterococcus mundtii</name>
    <dbReference type="NCBI Taxonomy" id="53346"/>
    <lineage>
        <taxon>Bacteria</taxon>
        <taxon>Bacillati</taxon>
        <taxon>Bacillota</taxon>
        <taxon>Bacilli</taxon>
        <taxon>Lactobacillales</taxon>
        <taxon>Enterococcaceae</taxon>
        <taxon>Enterococcus</taxon>
    </lineage>
</organism>
<gene>
    <name evidence="1" type="ORF">BTN92_13300</name>
</gene>
<dbReference type="RefSeq" id="WP_062806064.1">
    <property type="nucleotide sequence ID" value="NZ_CABMMO010000015.1"/>
</dbReference>